<dbReference type="InterPro" id="IPR002347">
    <property type="entry name" value="SDR_fam"/>
</dbReference>
<name>A0AAU9UZU3_EUPED</name>
<dbReference type="Pfam" id="PF00106">
    <property type="entry name" value="adh_short"/>
    <property type="match status" value="1"/>
</dbReference>
<dbReference type="SUPFAM" id="SSF51735">
    <property type="entry name" value="NAD(P)-binding Rossmann-fold domains"/>
    <property type="match status" value="1"/>
</dbReference>
<dbReference type="Proteomes" id="UP001153954">
    <property type="component" value="Unassembled WGS sequence"/>
</dbReference>
<dbReference type="AlphaFoldDB" id="A0AAU9UZU3"/>
<accession>A0AAU9UZU3</accession>
<evidence type="ECO:0008006" key="6">
    <source>
        <dbReference type="Google" id="ProtNLM"/>
    </source>
</evidence>
<keyword evidence="2" id="KW-0521">NADP</keyword>
<protein>
    <recommendedName>
        <fullName evidence="6">WW domain-containing oxidoreductase</fullName>
    </recommendedName>
</protein>
<evidence type="ECO:0000256" key="1">
    <source>
        <dbReference type="ARBA" id="ARBA00006484"/>
    </source>
</evidence>
<keyword evidence="3" id="KW-0560">Oxidoreductase</keyword>
<organism evidence="4 5">
    <name type="scientific">Euphydryas editha</name>
    <name type="common">Edith's checkerspot</name>
    <dbReference type="NCBI Taxonomy" id="104508"/>
    <lineage>
        <taxon>Eukaryota</taxon>
        <taxon>Metazoa</taxon>
        <taxon>Ecdysozoa</taxon>
        <taxon>Arthropoda</taxon>
        <taxon>Hexapoda</taxon>
        <taxon>Insecta</taxon>
        <taxon>Pterygota</taxon>
        <taxon>Neoptera</taxon>
        <taxon>Endopterygota</taxon>
        <taxon>Lepidoptera</taxon>
        <taxon>Glossata</taxon>
        <taxon>Ditrysia</taxon>
        <taxon>Papilionoidea</taxon>
        <taxon>Nymphalidae</taxon>
        <taxon>Nymphalinae</taxon>
        <taxon>Euphydryas</taxon>
    </lineage>
</organism>
<sequence length="356" mass="40628">MMLTPYSYNIFRGTINVNRRNISSIVWKDLFLEYIVKNIKNNTNYKRILGPPAEEVVKEVDLAGKTCLITGASGSIGSEITRCLSLRDCKILMACRNVYKAKLVTKNICEKSHLTFYQVNLASLASVKTCAENILVNEKKVDIVILNAATFGLPWTLTEDRLETIFQVNFLSQYYLLMCLGKILTSDVRVVFTSSESHRHINWPLSPTLEDISLPKDRYTSIKSYNISKLCGLSLMHYLSYQWSDTRKSVFCAHPGSFIKTGLCKNWWAYEALYILMIPFSKSITQGASTIVYCATSPELKGTTAVYLNNCKRCDESEVAKDINMSFKIHDLVLEILRDRVDNFDILYKDFRSLKI</sequence>
<reference evidence="4" key="1">
    <citation type="submission" date="2022-03" db="EMBL/GenBank/DDBJ databases">
        <authorList>
            <person name="Tunstrom K."/>
        </authorList>
    </citation>
    <scope>NUCLEOTIDE SEQUENCE</scope>
</reference>
<dbReference type="Gene3D" id="3.40.50.720">
    <property type="entry name" value="NAD(P)-binding Rossmann-like Domain"/>
    <property type="match status" value="1"/>
</dbReference>
<evidence type="ECO:0000256" key="2">
    <source>
        <dbReference type="ARBA" id="ARBA00022857"/>
    </source>
</evidence>
<comment type="similarity">
    <text evidence="1">Belongs to the short-chain dehydrogenases/reductases (SDR) family.</text>
</comment>
<dbReference type="GO" id="GO:0016491">
    <property type="term" value="F:oxidoreductase activity"/>
    <property type="evidence" value="ECO:0007669"/>
    <property type="project" value="UniProtKB-KW"/>
</dbReference>
<proteinExistence type="inferred from homology"/>
<dbReference type="InterPro" id="IPR036291">
    <property type="entry name" value="NAD(P)-bd_dom_sf"/>
</dbReference>
<evidence type="ECO:0000313" key="5">
    <source>
        <dbReference type="Proteomes" id="UP001153954"/>
    </source>
</evidence>
<keyword evidence="5" id="KW-1185">Reference proteome</keyword>
<comment type="caution">
    <text evidence="4">The sequence shown here is derived from an EMBL/GenBank/DDBJ whole genome shotgun (WGS) entry which is preliminary data.</text>
</comment>
<dbReference type="PANTHER" id="PTHR24320">
    <property type="entry name" value="RETINOL DEHYDROGENASE"/>
    <property type="match status" value="1"/>
</dbReference>
<dbReference type="PANTHER" id="PTHR24320:SF282">
    <property type="entry name" value="WW DOMAIN-CONTAINING OXIDOREDUCTASE"/>
    <property type="match status" value="1"/>
</dbReference>
<evidence type="ECO:0000256" key="3">
    <source>
        <dbReference type="ARBA" id="ARBA00023002"/>
    </source>
</evidence>
<evidence type="ECO:0000313" key="4">
    <source>
        <dbReference type="EMBL" id="CAH2103074.1"/>
    </source>
</evidence>
<dbReference type="EMBL" id="CAKOGL010000026">
    <property type="protein sequence ID" value="CAH2103074.1"/>
    <property type="molecule type" value="Genomic_DNA"/>
</dbReference>
<gene>
    <name evidence="4" type="ORF">EEDITHA_LOCUS17626</name>
</gene>